<dbReference type="AlphaFoldDB" id="A0A550CVL4"/>
<reference evidence="2 3" key="1">
    <citation type="journal article" date="2019" name="New Phytol.">
        <title>Comparative genomics reveals unique wood-decay strategies and fruiting body development in the Schizophyllaceae.</title>
        <authorList>
            <person name="Almasi E."/>
            <person name="Sahu N."/>
            <person name="Krizsan K."/>
            <person name="Balint B."/>
            <person name="Kovacs G.M."/>
            <person name="Kiss B."/>
            <person name="Cseklye J."/>
            <person name="Drula E."/>
            <person name="Henrissat B."/>
            <person name="Nagy I."/>
            <person name="Chovatia M."/>
            <person name="Adam C."/>
            <person name="LaButti K."/>
            <person name="Lipzen A."/>
            <person name="Riley R."/>
            <person name="Grigoriev I.V."/>
            <person name="Nagy L.G."/>
        </authorList>
    </citation>
    <scope>NUCLEOTIDE SEQUENCE [LARGE SCALE GENOMIC DNA]</scope>
    <source>
        <strain evidence="2 3">NL-1724</strain>
    </source>
</reference>
<evidence type="ECO:0000313" key="2">
    <source>
        <dbReference type="EMBL" id="TRM68832.1"/>
    </source>
</evidence>
<feature type="transmembrane region" description="Helical" evidence="1">
    <location>
        <begin position="12"/>
        <end position="32"/>
    </location>
</feature>
<keyword evidence="1" id="KW-0812">Transmembrane</keyword>
<feature type="transmembrane region" description="Helical" evidence="1">
    <location>
        <begin position="38"/>
        <end position="57"/>
    </location>
</feature>
<accession>A0A550CVL4</accession>
<organism evidence="2 3">
    <name type="scientific">Schizophyllum amplum</name>
    <dbReference type="NCBI Taxonomy" id="97359"/>
    <lineage>
        <taxon>Eukaryota</taxon>
        <taxon>Fungi</taxon>
        <taxon>Dikarya</taxon>
        <taxon>Basidiomycota</taxon>
        <taxon>Agaricomycotina</taxon>
        <taxon>Agaricomycetes</taxon>
        <taxon>Agaricomycetidae</taxon>
        <taxon>Agaricales</taxon>
        <taxon>Schizophyllaceae</taxon>
        <taxon>Schizophyllum</taxon>
    </lineage>
</organism>
<name>A0A550CVL4_9AGAR</name>
<keyword evidence="1" id="KW-0472">Membrane</keyword>
<feature type="transmembrane region" description="Helical" evidence="1">
    <location>
        <begin position="62"/>
        <end position="84"/>
    </location>
</feature>
<keyword evidence="1" id="KW-1133">Transmembrane helix</keyword>
<sequence>MVLRTLQGRLWAVLGAALASLLVSFDFAWGYILVMRGLFVLVMLGRLILVMLGLVVLVMLGLFVLVVLGHVVLVVLGYVVLVVLRLPGGVLPVELVDHRSFGDVLQLIELVDDVLVHVLEAIHVLQLVELIDDVLVHVHELTAPHVLLEVAYALEVPHVLEFTVAHALEVTVAHVLEVTVAHILEVTVPHALEVIQIPDIRPDRRSGCKSMFV</sequence>
<keyword evidence="3" id="KW-1185">Reference proteome</keyword>
<dbReference type="Proteomes" id="UP000320762">
    <property type="component" value="Unassembled WGS sequence"/>
</dbReference>
<protein>
    <submittedName>
        <fullName evidence="2">Uncharacterized protein</fullName>
    </submittedName>
</protein>
<evidence type="ECO:0000313" key="3">
    <source>
        <dbReference type="Proteomes" id="UP000320762"/>
    </source>
</evidence>
<gene>
    <name evidence="2" type="ORF">BD626DRAFT_472046</name>
</gene>
<dbReference type="EMBL" id="VDMD01000001">
    <property type="protein sequence ID" value="TRM68832.1"/>
    <property type="molecule type" value="Genomic_DNA"/>
</dbReference>
<comment type="caution">
    <text evidence="2">The sequence shown here is derived from an EMBL/GenBank/DDBJ whole genome shotgun (WGS) entry which is preliminary data.</text>
</comment>
<proteinExistence type="predicted"/>
<evidence type="ECO:0000256" key="1">
    <source>
        <dbReference type="SAM" id="Phobius"/>
    </source>
</evidence>